<evidence type="ECO:0008006" key="3">
    <source>
        <dbReference type="Google" id="ProtNLM"/>
    </source>
</evidence>
<dbReference type="Proteomes" id="UP001370299">
    <property type="component" value="Unassembled WGS sequence"/>
</dbReference>
<reference evidence="1 2" key="1">
    <citation type="submission" date="2024-03" db="EMBL/GenBank/DDBJ databases">
        <title>Whole genomes of four grape xylem sap localized bacterial endophytes.</title>
        <authorList>
            <person name="Kumar G."/>
            <person name="Savka M.A."/>
        </authorList>
    </citation>
    <scope>NUCLEOTIDE SEQUENCE [LARGE SCALE GENOMIC DNA]</scope>
    <source>
        <strain evidence="1 2">RIT_GXS8</strain>
    </source>
</reference>
<keyword evidence="2" id="KW-1185">Reference proteome</keyword>
<evidence type="ECO:0000313" key="2">
    <source>
        <dbReference type="Proteomes" id="UP001370299"/>
    </source>
</evidence>
<dbReference type="RefSeq" id="WP_340196619.1">
    <property type="nucleotide sequence ID" value="NZ_JBBKAP010000042.1"/>
</dbReference>
<comment type="caution">
    <text evidence="1">The sequence shown here is derived from an EMBL/GenBank/DDBJ whole genome shotgun (WGS) entry which is preliminary data.</text>
</comment>
<proteinExistence type="predicted"/>
<evidence type="ECO:0000313" key="1">
    <source>
        <dbReference type="EMBL" id="MEK0170575.1"/>
    </source>
</evidence>
<organism evidence="1 2">
    <name type="scientific">Curtobacterium citreum</name>
    <dbReference type="NCBI Taxonomy" id="2036"/>
    <lineage>
        <taxon>Bacteria</taxon>
        <taxon>Bacillati</taxon>
        <taxon>Actinomycetota</taxon>
        <taxon>Actinomycetes</taxon>
        <taxon>Micrococcales</taxon>
        <taxon>Microbacteriaceae</taxon>
        <taxon>Curtobacterium</taxon>
    </lineage>
</organism>
<dbReference type="EMBL" id="JBBLYY010000023">
    <property type="protein sequence ID" value="MEK0170575.1"/>
    <property type="molecule type" value="Genomic_DNA"/>
</dbReference>
<protein>
    <recommendedName>
        <fullName evidence="3">Abi-like protein</fullName>
    </recommendedName>
</protein>
<accession>A0ABU8Y6V2</accession>
<gene>
    <name evidence="1" type="ORF">WMN62_03755</name>
</gene>
<name>A0ABU8Y6V2_9MICO</name>
<sequence>MTSAQLSQPDALERLVSPARLATYIDAADGDRCRAVDLYLWAAQLAGALHGQIAFVEIAVRNAIDIELSAWSVKSGGVPEWSSAGVTVDPLYSLLRRQLVDARNRAAQEMAERPSSHPRCGTPPSHDDVVAQLMFGSWVKLVEMLRRLRNRVAHHDDLLQVDVRHRFNGMLSLLAKLDPTFPALAAARSSLRQLTKDDPRRDW</sequence>